<feature type="coiled-coil region" evidence="14">
    <location>
        <begin position="392"/>
        <end position="444"/>
    </location>
</feature>
<dbReference type="SMART" id="SM00387">
    <property type="entry name" value="HATPase_c"/>
    <property type="match status" value="1"/>
</dbReference>
<gene>
    <name evidence="18" type="ORF">C4520_08520</name>
</gene>
<keyword evidence="8" id="KW-0547">Nucleotide-binding</keyword>
<dbReference type="Pfam" id="PF00672">
    <property type="entry name" value="HAMP"/>
    <property type="match status" value="1"/>
</dbReference>
<dbReference type="Gene3D" id="3.30.450.20">
    <property type="entry name" value="PAS domain"/>
    <property type="match status" value="1"/>
</dbReference>
<feature type="transmembrane region" description="Helical" evidence="15">
    <location>
        <begin position="335"/>
        <end position="355"/>
    </location>
</feature>
<dbReference type="PROSITE" id="PS50885">
    <property type="entry name" value="HAMP"/>
    <property type="match status" value="1"/>
</dbReference>
<dbReference type="GO" id="GO:0009927">
    <property type="term" value="F:histidine phosphotransfer kinase activity"/>
    <property type="evidence" value="ECO:0007669"/>
    <property type="project" value="TreeGrafter"/>
</dbReference>
<evidence type="ECO:0000256" key="1">
    <source>
        <dbReference type="ARBA" id="ARBA00000085"/>
    </source>
</evidence>
<dbReference type="GO" id="GO:0005524">
    <property type="term" value="F:ATP binding"/>
    <property type="evidence" value="ECO:0007669"/>
    <property type="project" value="UniProtKB-KW"/>
</dbReference>
<keyword evidence="12" id="KW-0902">Two-component regulatory system</keyword>
<dbReference type="PROSITE" id="PS50109">
    <property type="entry name" value="HIS_KIN"/>
    <property type="match status" value="1"/>
</dbReference>
<keyword evidence="10" id="KW-0067">ATP-binding</keyword>
<dbReference type="CDD" id="cd18774">
    <property type="entry name" value="PDC2_HK_sensor"/>
    <property type="match status" value="1"/>
</dbReference>
<proteinExistence type="predicted"/>
<evidence type="ECO:0000256" key="15">
    <source>
        <dbReference type="SAM" id="Phobius"/>
    </source>
</evidence>
<dbReference type="Gene3D" id="3.30.565.10">
    <property type="entry name" value="Histidine kinase-like ATPase, C-terminal domain"/>
    <property type="match status" value="1"/>
</dbReference>
<dbReference type="SMART" id="SM00304">
    <property type="entry name" value="HAMP"/>
    <property type="match status" value="1"/>
</dbReference>
<evidence type="ECO:0000259" key="17">
    <source>
        <dbReference type="PROSITE" id="PS50885"/>
    </source>
</evidence>
<reference evidence="18 19" key="1">
    <citation type="journal article" date="2017" name="ISME J.">
        <title>Energy and carbon metabolisms in a deep terrestrial subsurface fluid microbial community.</title>
        <authorList>
            <person name="Momper L."/>
            <person name="Jungbluth S.P."/>
            <person name="Lee M.D."/>
            <person name="Amend J.P."/>
        </authorList>
    </citation>
    <scope>NUCLEOTIDE SEQUENCE [LARGE SCALE GENOMIC DNA]</scope>
    <source>
        <strain evidence="18">SURF_5</strain>
    </source>
</reference>
<keyword evidence="5" id="KW-0597">Phosphoprotein</keyword>
<evidence type="ECO:0000256" key="10">
    <source>
        <dbReference type="ARBA" id="ARBA00022840"/>
    </source>
</evidence>
<dbReference type="PANTHER" id="PTHR43047:SF72">
    <property type="entry name" value="OSMOSENSING HISTIDINE PROTEIN KINASE SLN1"/>
    <property type="match status" value="1"/>
</dbReference>
<dbReference type="FunFam" id="3.30.565.10:FF:000023">
    <property type="entry name" value="PAS domain-containing sensor histidine kinase"/>
    <property type="match status" value="1"/>
</dbReference>
<keyword evidence="4" id="KW-1003">Cell membrane</keyword>
<evidence type="ECO:0000256" key="12">
    <source>
        <dbReference type="ARBA" id="ARBA00023012"/>
    </source>
</evidence>
<dbReference type="PRINTS" id="PR00344">
    <property type="entry name" value="BCTRLSENSOR"/>
</dbReference>
<dbReference type="Pfam" id="PF00512">
    <property type="entry name" value="HisKA"/>
    <property type="match status" value="1"/>
</dbReference>
<sequence length="674" mass="75493">MTARKKARISLRVKIFIALLLVGIPPLTVALFVAYSSGTSIRQFYIGSRFQDLSVWMADEINSGLSSEISEAESIALAPTVVDAVVTANQAYKGKAPEDILKEITAIDEEWKSLPKVNEQVRSYLANPVSQYFQNILQLRSDKYTEIFLTDEQGAIVGATGKTSDFYQADEDWWNRSFNRGNGRNIVQGIEHDESTQVKSITIAVPVREVSSKTVIGILKIVMRSDYLFRSVNTLRIEGTGYAGLMTKDGELLATSALVRTGRVAPNFWRVIVSQGKGWTNARNEVAEENVLGFAEVDLSTLSGESFLTGGKWYIFFYQNADEAFGRIYAMASKVLSLGFGLVLILSILGFYATNRIVMPIRLLREEAQYIARGDLGRHIEVHTNDEIELLADEINIMSEKLKETHSNLEQKIEERTVELSEANRKLEAQREVLLKVNKQLMKASTLKSQFLGDICDGLNNPVMNIIRLAEVVVQESGGMNDLQRNYLDDILSNAKHLHQLINEVFTLAKATSGKIELNLTSVDAEKMLRDVHETVKALASEKNIKFEFNIASNTRTVTADANLLKHIIFNLYTNAIKYNRINGKIVVAARRVDDVIETSVTDTGIGIRAEDQERIFHEFERVDEGQEPYFEGAGMGLALAQRFVEMHGGKIWVESEYGKGSTFIFRMPVAQEK</sequence>
<evidence type="ECO:0000256" key="7">
    <source>
        <dbReference type="ARBA" id="ARBA00022692"/>
    </source>
</evidence>
<feature type="domain" description="Histidine kinase" evidence="16">
    <location>
        <begin position="454"/>
        <end position="672"/>
    </location>
</feature>
<dbReference type="InterPro" id="IPR003594">
    <property type="entry name" value="HATPase_dom"/>
</dbReference>
<dbReference type="Gene3D" id="1.10.287.130">
    <property type="match status" value="1"/>
</dbReference>
<dbReference type="SUPFAM" id="SSF158472">
    <property type="entry name" value="HAMP domain-like"/>
    <property type="match status" value="1"/>
</dbReference>
<dbReference type="GO" id="GO:0000155">
    <property type="term" value="F:phosphorelay sensor kinase activity"/>
    <property type="evidence" value="ECO:0007669"/>
    <property type="project" value="InterPro"/>
</dbReference>
<dbReference type="InterPro" id="IPR004358">
    <property type="entry name" value="Sig_transdc_His_kin-like_C"/>
</dbReference>
<dbReference type="EMBL" id="QZKU01000060">
    <property type="protein sequence ID" value="RJP22233.1"/>
    <property type="molecule type" value="Genomic_DNA"/>
</dbReference>
<keyword evidence="11 15" id="KW-1133">Transmembrane helix</keyword>
<evidence type="ECO:0000256" key="3">
    <source>
        <dbReference type="ARBA" id="ARBA00012438"/>
    </source>
</evidence>
<dbReference type="InterPro" id="IPR003661">
    <property type="entry name" value="HisK_dim/P_dom"/>
</dbReference>
<evidence type="ECO:0000256" key="5">
    <source>
        <dbReference type="ARBA" id="ARBA00022553"/>
    </source>
</evidence>
<dbReference type="SMART" id="SM00388">
    <property type="entry name" value="HisKA"/>
    <property type="match status" value="1"/>
</dbReference>
<evidence type="ECO:0000256" key="4">
    <source>
        <dbReference type="ARBA" id="ARBA00022475"/>
    </source>
</evidence>
<dbReference type="SUPFAM" id="SSF47384">
    <property type="entry name" value="Homodimeric domain of signal transducing histidine kinase"/>
    <property type="match status" value="1"/>
</dbReference>
<evidence type="ECO:0000256" key="9">
    <source>
        <dbReference type="ARBA" id="ARBA00022777"/>
    </source>
</evidence>
<dbReference type="PANTHER" id="PTHR43047">
    <property type="entry name" value="TWO-COMPONENT HISTIDINE PROTEIN KINASE"/>
    <property type="match status" value="1"/>
</dbReference>
<evidence type="ECO:0000256" key="6">
    <source>
        <dbReference type="ARBA" id="ARBA00022679"/>
    </source>
</evidence>
<keyword evidence="14" id="KW-0175">Coiled coil</keyword>
<dbReference type="Gene3D" id="6.10.340.10">
    <property type="match status" value="1"/>
</dbReference>
<dbReference type="InterPro" id="IPR005467">
    <property type="entry name" value="His_kinase_dom"/>
</dbReference>
<dbReference type="InterPro" id="IPR003660">
    <property type="entry name" value="HAMP_dom"/>
</dbReference>
<dbReference type="InterPro" id="IPR033479">
    <property type="entry name" value="dCache_1"/>
</dbReference>
<protein>
    <recommendedName>
        <fullName evidence="3">histidine kinase</fullName>
        <ecNumber evidence="3">2.7.13.3</ecNumber>
    </recommendedName>
</protein>
<dbReference type="SUPFAM" id="SSF55874">
    <property type="entry name" value="ATPase domain of HSP90 chaperone/DNA topoisomerase II/histidine kinase"/>
    <property type="match status" value="1"/>
</dbReference>
<dbReference type="CDD" id="cd06225">
    <property type="entry name" value="HAMP"/>
    <property type="match status" value="1"/>
</dbReference>
<evidence type="ECO:0000313" key="18">
    <source>
        <dbReference type="EMBL" id="RJP22233.1"/>
    </source>
</evidence>
<feature type="domain" description="HAMP" evidence="17">
    <location>
        <begin position="355"/>
        <end position="407"/>
    </location>
</feature>
<accession>A0A3A4NNS1</accession>
<dbReference type="GO" id="GO:0005886">
    <property type="term" value="C:plasma membrane"/>
    <property type="evidence" value="ECO:0007669"/>
    <property type="project" value="UniProtKB-SubCell"/>
</dbReference>
<evidence type="ECO:0000256" key="13">
    <source>
        <dbReference type="ARBA" id="ARBA00023136"/>
    </source>
</evidence>
<evidence type="ECO:0000259" key="16">
    <source>
        <dbReference type="PROSITE" id="PS50109"/>
    </source>
</evidence>
<dbReference type="Pfam" id="PF02743">
    <property type="entry name" value="dCache_1"/>
    <property type="match status" value="1"/>
</dbReference>
<dbReference type="InterPro" id="IPR036890">
    <property type="entry name" value="HATPase_C_sf"/>
</dbReference>
<evidence type="ECO:0000313" key="19">
    <source>
        <dbReference type="Proteomes" id="UP000265882"/>
    </source>
</evidence>
<evidence type="ECO:0000256" key="11">
    <source>
        <dbReference type="ARBA" id="ARBA00022989"/>
    </source>
</evidence>
<keyword evidence="9 18" id="KW-0418">Kinase</keyword>
<dbReference type="AlphaFoldDB" id="A0A3A4NNS1"/>
<evidence type="ECO:0000256" key="8">
    <source>
        <dbReference type="ARBA" id="ARBA00022741"/>
    </source>
</evidence>
<keyword evidence="13 15" id="KW-0472">Membrane</keyword>
<keyword evidence="6" id="KW-0808">Transferase</keyword>
<evidence type="ECO:0000256" key="2">
    <source>
        <dbReference type="ARBA" id="ARBA00004651"/>
    </source>
</evidence>
<dbReference type="EC" id="2.7.13.3" evidence="3"/>
<comment type="subcellular location">
    <subcellularLocation>
        <location evidence="2">Cell membrane</location>
        <topology evidence="2">Multi-pass membrane protein</topology>
    </subcellularLocation>
</comment>
<evidence type="ECO:0000256" key="14">
    <source>
        <dbReference type="SAM" id="Coils"/>
    </source>
</evidence>
<dbReference type="InterPro" id="IPR036097">
    <property type="entry name" value="HisK_dim/P_sf"/>
</dbReference>
<organism evidence="18 19">
    <name type="scientific">Abyssobacteria bacterium (strain SURF_5)</name>
    <dbReference type="NCBI Taxonomy" id="2093360"/>
    <lineage>
        <taxon>Bacteria</taxon>
        <taxon>Pseudomonadati</taxon>
        <taxon>Candidatus Hydrogenedentota</taxon>
        <taxon>Candidatus Abyssobacteria</taxon>
    </lineage>
</organism>
<dbReference type="Proteomes" id="UP000265882">
    <property type="component" value="Unassembled WGS sequence"/>
</dbReference>
<dbReference type="CDD" id="cd00082">
    <property type="entry name" value="HisKA"/>
    <property type="match status" value="1"/>
</dbReference>
<keyword evidence="7 15" id="KW-0812">Transmembrane</keyword>
<comment type="catalytic activity">
    <reaction evidence="1">
        <text>ATP + protein L-histidine = ADP + protein N-phospho-L-histidine.</text>
        <dbReference type="EC" id="2.7.13.3"/>
    </reaction>
</comment>
<name>A0A3A4NNS1_ABYX5</name>
<dbReference type="Pfam" id="PF02518">
    <property type="entry name" value="HATPase_c"/>
    <property type="match status" value="1"/>
</dbReference>
<comment type="caution">
    <text evidence="18">The sequence shown here is derived from an EMBL/GenBank/DDBJ whole genome shotgun (WGS) entry which is preliminary data.</text>
</comment>